<dbReference type="EMBL" id="DF238840">
    <property type="protein sequence ID" value="GAF26361.1"/>
    <property type="molecule type" value="Genomic_DNA"/>
</dbReference>
<feature type="binding site" evidence="5">
    <location>
        <position position="335"/>
    </location>
    <ligand>
        <name>a divalent metal cation</name>
        <dbReference type="ChEBI" id="CHEBI:60240"/>
        <label>1</label>
    </ligand>
</feature>
<feature type="binding site" evidence="5">
    <location>
        <position position="67"/>
    </location>
    <ligand>
        <name>a divalent metal cation</name>
        <dbReference type="ChEBI" id="CHEBI:60240"/>
        <label>1</label>
    </ligand>
</feature>
<evidence type="ECO:0000256" key="1">
    <source>
        <dbReference type="ARBA" id="ARBA00006964"/>
    </source>
</evidence>
<dbReference type="Gene3D" id="3.40.1390.30">
    <property type="entry name" value="NIF3 (NGG1p interacting factor 3)-like"/>
    <property type="match status" value="2"/>
</dbReference>
<feature type="binding site" evidence="5">
    <location>
        <position position="66"/>
    </location>
    <ligand>
        <name>a divalent metal cation</name>
        <dbReference type="ChEBI" id="CHEBI:60240"/>
        <label>1</label>
    </ligand>
</feature>
<evidence type="ECO:0000256" key="5">
    <source>
        <dbReference type="PIRSR" id="PIRSR602678-1"/>
    </source>
</evidence>
<reference evidence="6" key="1">
    <citation type="journal article" date="2014" name="Gene">
        <title>Genome-guided analysis of transformation efficiency and carbon dioxide assimilation by Moorella thermoacetica Y72.</title>
        <authorList>
            <person name="Tsukahara K."/>
            <person name="Kita A."/>
            <person name="Nakashimada Y."/>
            <person name="Hoshino T."/>
            <person name="Murakami K."/>
        </authorList>
    </citation>
    <scope>NUCLEOTIDE SEQUENCE [LARGE SCALE GENOMIC DNA]</scope>
    <source>
        <strain evidence="6">Y72</strain>
    </source>
</reference>
<dbReference type="GO" id="GO:0005737">
    <property type="term" value="C:cytoplasm"/>
    <property type="evidence" value="ECO:0007669"/>
    <property type="project" value="TreeGrafter"/>
</dbReference>
<dbReference type="RefSeq" id="WP_025774060.1">
    <property type="nucleotide sequence ID" value="NZ_DF238840.1"/>
</dbReference>
<dbReference type="InterPro" id="IPR017221">
    <property type="entry name" value="DUF34/NIF3_bac"/>
</dbReference>
<dbReference type="Gene3D" id="3.30.70.120">
    <property type="match status" value="1"/>
</dbReference>
<dbReference type="SUPFAM" id="SSF102705">
    <property type="entry name" value="NIF3 (NGG1p interacting factor 3)-like"/>
    <property type="match status" value="1"/>
</dbReference>
<dbReference type="InterPro" id="IPR036069">
    <property type="entry name" value="DUF34/NIF3_sf"/>
</dbReference>
<sequence length="370" mass="40460">MAAKCGEIIAIMEALAPPELAAGWDNVGLMLGSPEAEVRRVLVCLDVTPSVAAEAAARAVNLIISHHPLFFRPVKNLRFDEPVGELVRRLLQDNIMVYSAHTNLDSADLGVSYHLASRLELEDIRVLVPTHREKYYKLVTFVPEDHEKVVREALTRAGAGWIGNYSDCTFRVAGTGTFMPLAGTRPYTGEEGKLAEVKEYRLETIIPTGRLPEVLRALLKAHPYEEVAYDVYPLANEGPAQGIGRTGVLPQAVTLEEFALRVKESLGAGRVNLVGDRERKVKRVAVCGGAGSDVMAAARDAGAEVLVTGDLKYHEARTAQAMGLAVVDAGHFATERLIVPALVTYLQEQLQEREVMVLASQQEQEPWYAL</sequence>
<protein>
    <recommendedName>
        <fullName evidence="2 4">GTP cyclohydrolase 1 type 2 homolog</fullName>
    </recommendedName>
</protein>
<dbReference type="NCBIfam" id="TIGR00486">
    <property type="entry name" value="YbgI_SA1388"/>
    <property type="match status" value="1"/>
</dbReference>
<evidence type="ECO:0000256" key="4">
    <source>
        <dbReference type="PIRNR" id="PIRNR037489"/>
    </source>
</evidence>
<evidence type="ECO:0000313" key="6">
    <source>
        <dbReference type="EMBL" id="GAF26361.1"/>
    </source>
</evidence>
<accession>A0A0S6UFR2</accession>
<dbReference type="PANTHER" id="PTHR13799">
    <property type="entry name" value="NGG1 INTERACTING FACTOR 3"/>
    <property type="match status" value="1"/>
</dbReference>
<dbReference type="FunFam" id="3.40.1390.30:FF:000001">
    <property type="entry name" value="GTP cyclohydrolase 1 type 2"/>
    <property type="match status" value="1"/>
</dbReference>
<dbReference type="InterPro" id="IPR002678">
    <property type="entry name" value="DUF34/NIF3"/>
</dbReference>
<dbReference type="Proteomes" id="UP000063718">
    <property type="component" value="Unassembled WGS sequence"/>
</dbReference>
<dbReference type="InterPro" id="IPR015867">
    <property type="entry name" value="N-reg_PII/ATP_PRibTrfase_C"/>
</dbReference>
<feature type="binding site" evidence="5">
    <location>
        <position position="331"/>
    </location>
    <ligand>
        <name>a divalent metal cation</name>
        <dbReference type="ChEBI" id="CHEBI:60240"/>
        <label>1</label>
    </ligand>
</feature>
<dbReference type="GO" id="GO:0046872">
    <property type="term" value="F:metal ion binding"/>
    <property type="evidence" value="ECO:0007669"/>
    <property type="project" value="UniProtKB-UniRule"/>
</dbReference>
<keyword evidence="3 4" id="KW-0479">Metal-binding</keyword>
<proteinExistence type="inferred from homology"/>
<dbReference type="PIRSF" id="PIRSF037489">
    <property type="entry name" value="UCP037489_NIF3_YqfO"/>
    <property type="match status" value="1"/>
</dbReference>
<organism evidence="6">
    <name type="scientific">Moorella thermoacetica Y72</name>
    <dbReference type="NCBI Taxonomy" id="1325331"/>
    <lineage>
        <taxon>Bacteria</taxon>
        <taxon>Bacillati</taxon>
        <taxon>Bacillota</taxon>
        <taxon>Clostridia</taxon>
        <taxon>Neomoorellales</taxon>
        <taxon>Neomoorellaceae</taxon>
        <taxon>Neomoorella</taxon>
    </lineage>
</organism>
<feature type="binding site" evidence="5">
    <location>
        <position position="105"/>
    </location>
    <ligand>
        <name>a divalent metal cation</name>
        <dbReference type="ChEBI" id="CHEBI:60240"/>
        <label>1</label>
    </ligand>
</feature>
<dbReference type="FunFam" id="3.30.70.120:FF:000006">
    <property type="entry name" value="GTP cyclohydrolase 1 type 2 homolog"/>
    <property type="match status" value="1"/>
</dbReference>
<evidence type="ECO:0000256" key="3">
    <source>
        <dbReference type="ARBA" id="ARBA00022723"/>
    </source>
</evidence>
<dbReference type="PANTHER" id="PTHR13799:SF14">
    <property type="entry name" value="GTP CYCLOHYDROLASE 1 TYPE 2 HOMOLOG"/>
    <property type="match status" value="1"/>
</dbReference>
<dbReference type="AlphaFoldDB" id="A0A0S6UFR2"/>
<evidence type="ECO:0000256" key="2">
    <source>
        <dbReference type="ARBA" id="ARBA00022112"/>
    </source>
</evidence>
<dbReference type="Pfam" id="PF01784">
    <property type="entry name" value="DUF34_NIF3"/>
    <property type="match status" value="1"/>
</dbReference>
<gene>
    <name evidence="6" type="ORF">MTY_1700</name>
</gene>
<comment type="similarity">
    <text evidence="1 4">Belongs to the GTP cyclohydrolase I type 2/NIF3 family.</text>
</comment>
<name>A0A0S6UFR2_NEOTH</name>